<accession>B3FJI9</accession>
<organism evidence="1 2">
    <name type="scientific">Pseudomonas phage 201phi2-1</name>
    <name type="common">Pseudomonas chlororaphis phage 201phi2-1</name>
    <dbReference type="NCBI Taxonomy" id="198110"/>
    <lineage>
        <taxon>Viruses</taxon>
        <taxon>Duplodnaviria</taxon>
        <taxon>Heunggongvirae</taxon>
        <taxon>Uroviricota</taxon>
        <taxon>Caudoviricetes</taxon>
        <taxon>Chimalliviridae</taxon>
        <taxon>Serwervirus</taxon>
        <taxon>Serwervirus 201phi21</taxon>
    </lineage>
</organism>
<evidence type="ECO:0000313" key="1">
    <source>
        <dbReference type="EMBL" id="ABY63154.1"/>
    </source>
</evidence>
<protein>
    <submittedName>
        <fullName evidence="1">Uncharacterized protein</fullName>
    </submittedName>
</protein>
<dbReference type="KEGG" id="vg:6372658"/>
<sequence length="113" mass="13202">MRRGGYKQVPREWSQDAIHKMIQAVYHLKYYLPRRDRQEPFEITYNDVTIMFYPNGIDYGIGQGPNGYLNQIKWENITHGDALVPTVSNLTPLIETVRNGLGPLLRHWLDTTE</sequence>
<proteinExistence type="predicted"/>
<dbReference type="Proteomes" id="UP000002421">
    <property type="component" value="Segment"/>
</dbReference>
<evidence type="ECO:0000313" key="2">
    <source>
        <dbReference type="Proteomes" id="UP000002421"/>
    </source>
</evidence>
<reference evidence="1 2" key="1">
    <citation type="journal article" date="2008" name="Virology">
        <title>Characterization of Pseudomonas chlororaphis myovirus 201varphi2-1 via genomic sequencing, mass spectrometry, and electron microscopy.</title>
        <authorList>
            <person name="Thomas J.A."/>
            <person name="Rolando M.R."/>
            <person name="Carroll C.A."/>
            <person name="Shen P.S."/>
            <person name="Belnap D.M."/>
            <person name="Weintraub S.T."/>
            <person name="Serwer P."/>
            <person name="Hardies S.C."/>
        </authorList>
    </citation>
    <scope>NUCLEOTIDE SEQUENCE</scope>
</reference>
<organismHost>
    <name type="scientific">Pseudomonas chlororaphis</name>
    <dbReference type="NCBI Taxonomy" id="587753"/>
</organismHost>
<gene>
    <name evidence="1" type="ORF">201phi2-1p329</name>
</gene>
<name>B3FJI9_BP201</name>
<dbReference type="EMBL" id="EU197055">
    <property type="protein sequence ID" value="ABY63154.1"/>
    <property type="molecule type" value="Genomic_DNA"/>
</dbReference>
<keyword evidence="2" id="KW-1185">Reference proteome</keyword>
<dbReference type="RefSeq" id="YP_001957050.1">
    <property type="nucleotide sequence ID" value="NC_010821.1"/>
</dbReference>